<keyword evidence="1" id="KW-0677">Repeat</keyword>
<dbReference type="Proteomes" id="UP000823910">
    <property type="component" value="Unassembled WGS sequence"/>
</dbReference>
<dbReference type="Gene3D" id="2.10.270.10">
    <property type="entry name" value="Cholin Binding"/>
    <property type="match status" value="2"/>
</dbReference>
<dbReference type="InterPro" id="IPR002931">
    <property type="entry name" value="Transglutaminase-like"/>
</dbReference>
<evidence type="ECO:0000313" key="6">
    <source>
        <dbReference type="Proteomes" id="UP000823910"/>
    </source>
</evidence>
<dbReference type="Pfam" id="PF19127">
    <property type="entry name" value="Choline_bind_3"/>
    <property type="match status" value="1"/>
</dbReference>
<name>A0A9D2SIK1_9FIRM</name>
<organism evidence="5 6">
    <name type="scientific">Candidatus Enterocloster excrementipullorum</name>
    <dbReference type="NCBI Taxonomy" id="2838559"/>
    <lineage>
        <taxon>Bacteria</taxon>
        <taxon>Bacillati</taxon>
        <taxon>Bacillota</taxon>
        <taxon>Clostridia</taxon>
        <taxon>Lachnospirales</taxon>
        <taxon>Lachnospiraceae</taxon>
        <taxon>Enterocloster</taxon>
    </lineage>
</organism>
<evidence type="ECO:0000256" key="1">
    <source>
        <dbReference type="ARBA" id="ARBA00022737"/>
    </source>
</evidence>
<reference evidence="5" key="1">
    <citation type="journal article" date="2021" name="PeerJ">
        <title>Extensive microbial diversity within the chicken gut microbiome revealed by metagenomics and culture.</title>
        <authorList>
            <person name="Gilroy R."/>
            <person name="Ravi A."/>
            <person name="Getino M."/>
            <person name="Pursley I."/>
            <person name="Horton D.L."/>
            <person name="Alikhan N.F."/>
            <person name="Baker D."/>
            <person name="Gharbi K."/>
            <person name="Hall N."/>
            <person name="Watson M."/>
            <person name="Adriaenssens E.M."/>
            <person name="Foster-Nyarko E."/>
            <person name="Jarju S."/>
            <person name="Secka A."/>
            <person name="Antonio M."/>
            <person name="Oren A."/>
            <person name="Chaudhuri R.R."/>
            <person name="La Ragione R."/>
            <person name="Hildebrand F."/>
            <person name="Pallen M.J."/>
        </authorList>
    </citation>
    <scope>NUCLEOTIDE SEQUENCE</scope>
    <source>
        <strain evidence="5">CHK180-15479</strain>
    </source>
</reference>
<dbReference type="SMART" id="SM00460">
    <property type="entry name" value="TGc"/>
    <property type="match status" value="1"/>
</dbReference>
<comment type="caution">
    <text evidence="5">The sequence shown here is derived from an EMBL/GenBank/DDBJ whole genome shotgun (WGS) entry which is preliminary data.</text>
</comment>
<dbReference type="EMBL" id="DWWT01000049">
    <property type="protein sequence ID" value="HJC06489.1"/>
    <property type="molecule type" value="Genomic_DNA"/>
</dbReference>
<dbReference type="Pfam" id="PF01473">
    <property type="entry name" value="Choline_bind_1"/>
    <property type="match status" value="2"/>
</dbReference>
<dbReference type="InterPro" id="IPR038765">
    <property type="entry name" value="Papain-like_cys_pep_sf"/>
</dbReference>
<proteinExistence type="predicted"/>
<gene>
    <name evidence="5" type="ORF">H9704_10110</name>
</gene>
<reference evidence="5" key="2">
    <citation type="submission" date="2021-04" db="EMBL/GenBank/DDBJ databases">
        <authorList>
            <person name="Gilroy R."/>
        </authorList>
    </citation>
    <scope>NUCLEOTIDE SEQUENCE</scope>
    <source>
        <strain evidence="5">CHK180-15479</strain>
    </source>
</reference>
<feature type="repeat" description="Cell wall-binding" evidence="2">
    <location>
        <begin position="42"/>
        <end position="62"/>
    </location>
</feature>
<dbReference type="Gene3D" id="3.10.620.30">
    <property type="match status" value="1"/>
</dbReference>
<evidence type="ECO:0000256" key="2">
    <source>
        <dbReference type="PROSITE-ProRule" id="PRU00591"/>
    </source>
</evidence>
<feature type="chain" id="PRO_5038876928" evidence="3">
    <location>
        <begin position="23"/>
        <end position="361"/>
    </location>
</feature>
<dbReference type="SUPFAM" id="SSF54001">
    <property type="entry name" value="Cysteine proteinases"/>
    <property type="match status" value="1"/>
</dbReference>
<dbReference type="Pfam" id="PF01841">
    <property type="entry name" value="Transglut_core"/>
    <property type="match status" value="1"/>
</dbReference>
<dbReference type="InterPro" id="IPR018337">
    <property type="entry name" value="Cell_wall/Cho-bd_repeat"/>
</dbReference>
<feature type="domain" description="Transglutaminase-like" evidence="4">
    <location>
        <begin position="269"/>
        <end position="324"/>
    </location>
</feature>
<dbReference type="PROSITE" id="PS51170">
    <property type="entry name" value="CW"/>
    <property type="match status" value="2"/>
</dbReference>
<feature type="signal peptide" evidence="3">
    <location>
        <begin position="1"/>
        <end position="22"/>
    </location>
</feature>
<sequence>MKKGVWVMAALCSLALSQTALAGEFVQDEGGIWYRNEDGSWKTGWFLDADGSWYYFDQDGYAKLGWYQENGKRYFFRQDTGRMIADRTITLDGTVYTFDHNGVSTQLSDRYSGWMFDDTGWYYRLPDGSFITDGWEQIDGRWFFFDPIGYMETGLIDWNGTAYYLDDASGAMVTDASRVVDGVTYNFDASGAGTVAWPYKSPVVIPPEEEKSELQKTVDAVCDGILAQITNSSMGERQKAEAIYRWVRGNLRYSGHSSTRDWVTEAYQGFRRRHGDCYTYFSVSQALLTRAGLPSIEVIRSTDNDHYWNMTRVDGTWYHFDTTPRSWGGWFCLLTDAQMAAYSAAHRGCFTFTPGLYPPSP</sequence>
<evidence type="ECO:0000259" key="4">
    <source>
        <dbReference type="SMART" id="SM00460"/>
    </source>
</evidence>
<dbReference type="AlphaFoldDB" id="A0A9D2SIK1"/>
<dbReference type="SUPFAM" id="SSF69360">
    <property type="entry name" value="Cell wall binding repeat"/>
    <property type="match status" value="2"/>
</dbReference>
<evidence type="ECO:0000256" key="3">
    <source>
        <dbReference type="SAM" id="SignalP"/>
    </source>
</evidence>
<feature type="repeat" description="Cell wall-binding" evidence="2">
    <location>
        <begin position="132"/>
        <end position="151"/>
    </location>
</feature>
<keyword evidence="3" id="KW-0732">Signal</keyword>
<evidence type="ECO:0000313" key="5">
    <source>
        <dbReference type="EMBL" id="HJC06489.1"/>
    </source>
</evidence>
<accession>A0A9D2SIK1</accession>
<protein>
    <submittedName>
        <fullName evidence="5">Transglutaminase</fullName>
    </submittedName>
</protein>